<comment type="similarity">
    <text evidence="2 8">Belongs to the peptidase M16 family.</text>
</comment>
<evidence type="ECO:0000259" key="12">
    <source>
        <dbReference type="Pfam" id="PF16187"/>
    </source>
</evidence>
<evidence type="ECO:0000313" key="14">
    <source>
        <dbReference type="EMBL" id="JAT46314.1"/>
    </source>
</evidence>
<dbReference type="GO" id="GO:0006508">
    <property type="term" value="P:proteolysis"/>
    <property type="evidence" value="ECO:0007669"/>
    <property type="project" value="UniProtKB-KW"/>
</dbReference>
<keyword evidence="5" id="KW-0378">Hydrolase</keyword>
<evidence type="ECO:0000256" key="5">
    <source>
        <dbReference type="ARBA" id="ARBA00022801"/>
    </source>
</evidence>
<gene>
    <name evidence="14" type="primary">IDE_12</name>
    <name evidence="14" type="ORF">g.96220</name>
</gene>
<protein>
    <submittedName>
        <fullName evidence="14">Insulin-degrading enzyme</fullName>
    </submittedName>
</protein>
<dbReference type="InterPro" id="IPR050626">
    <property type="entry name" value="Peptidase_M16"/>
</dbReference>
<feature type="domain" description="Coenzyme PQQ synthesis protein F-like C-terminal lobe" evidence="13">
    <location>
        <begin position="854"/>
        <end position="953"/>
    </location>
</feature>
<evidence type="ECO:0000256" key="1">
    <source>
        <dbReference type="ARBA" id="ARBA00001947"/>
    </source>
</evidence>
<sequence>MGFPSGSVVSKSDDVVIKSPTDRRLYRLLHLSNGLCALLVHDPEIFPAGRGEAAETLVEDMEADGGEEGSHESDEEDVGSDEEEEEEEDDVEDEEAEGAEEEEEGGVKRKKDGVLPTKKAAAAMCVGMGSFSDPPAAQGLAHFLEHMLFMGSSEYPDENEYDRYLSKHGGSSNAYTETESTCYHFEVNCEHLKGGLQRFSQFFISPLVKSEAMEREVLAVDSEFNQVLQSDSCRLLQLQCHTAIRDHPFNRFFWGNKKSLIDAMESGVNLREEILQLYRENYLGGIMKLVVIGGESLDILEDWVIELFGNVKKGSQLKSNARTNVPIWKAGRLYMLEAVKDVHVLDLTWTLPCLEKEYLKKPEGYISHLMGHEGKGSLLSFLKAKGWATSLSAGVGDEGTNRSSIAYIFVMSIHLTDSGLEKLYSVIGVVYQYIKLLRASAPQEWIFKELQDIGNMEFRFAEEQPQDDYAAELAENLIFYSEEHIIYGDYAFEVWDDKLIEHILTFFSPENMRVDLLTKAFDTQSRAIHFEPWFGSRYIEEDILPSLMDLWRDPPEIDPSLHLPLKNDFIPRDFSLRSSTLSRNMENATLPKCIIDQPLLKLWYKLDTTFNFPRANTYFLISVKGAYCNIVNCVLTELFVNLLKDELNEILYQAGVAKLETSLTIIGDKLELKLYGFNDKLSVLLLKILTLSRSFSPRADRFVVIKEDMERALRNTNMKPLYHSSYLRLQLLRQTFWDVNDKLSCLGNISLTDLKAFIPQLLSQLYIEGLCHGNLSEEEAVNIANVFTNTFSAQPLPVEVRHQEHVLCLPNSANFIRRVRVKNELEVNSVVELYYQTEQDEGTESTRLRAIADLFSNIVEEPCFNQLRTKEQLGYVVDCGTRMTYRVQGFCFRVQSSEYSPPYLHQRIASFINSLQEFLNKLDDESFENHRQGLIAEKLEKDPSLSYETSRYWNQIVDKRYSFDMPNLEAEELKTIQKSDVIEWYNKYLRPSSPKHRQLAIHVFGCNTCMEEAAGVDNEFGEVVEDLDSFKMSSVFYSSLC</sequence>
<evidence type="ECO:0000259" key="11">
    <source>
        <dbReference type="Pfam" id="PF05193"/>
    </source>
</evidence>
<dbReference type="AlphaFoldDB" id="A0A1D1XVB1"/>
<proteinExistence type="inferred from homology"/>
<dbReference type="GO" id="GO:0004222">
    <property type="term" value="F:metalloendopeptidase activity"/>
    <property type="evidence" value="ECO:0007669"/>
    <property type="project" value="InterPro"/>
</dbReference>
<feature type="domain" description="Peptidase M16 C-terminal" evidence="11">
    <location>
        <begin position="271"/>
        <end position="451"/>
    </location>
</feature>
<dbReference type="FunFam" id="3.30.830.10:FF:000030">
    <property type="entry name" value="Insulin-degrading enzyme"/>
    <property type="match status" value="1"/>
</dbReference>
<dbReference type="GO" id="GO:0046872">
    <property type="term" value="F:metal ion binding"/>
    <property type="evidence" value="ECO:0007669"/>
    <property type="project" value="UniProtKB-KW"/>
</dbReference>
<dbReference type="InterPro" id="IPR007863">
    <property type="entry name" value="Peptidase_M16_C"/>
</dbReference>
<dbReference type="Gene3D" id="3.30.830.10">
    <property type="entry name" value="Metalloenzyme, LuxS/M16 peptidase-like"/>
    <property type="match status" value="4"/>
</dbReference>
<evidence type="ECO:0000259" key="10">
    <source>
        <dbReference type="Pfam" id="PF00675"/>
    </source>
</evidence>
<evidence type="ECO:0000256" key="3">
    <source>
        <dbReference type="ARBA" id="ARBA00022670"/>
    </source>
</evidence>
<dbReference type="FunFam" id="3.30.830.10:FF:000005">
    <property type="entry name" value="nardilysin isoform X1"/>
    <property type="match status" value="1"/>
</dbReference>
<dbReference type="InterPro" id="IPR032632">
    <property type="entry name" value="Peptidase_M16_M"/>
</dbReference>
<dbReference type="PANTHER" id="PTHR43690:SF18">
    <property type="entry name" value="INSULIN-DEGRADING ENZYME-RELATED"/>
    <property type="match status" value="1"/>
</dbReference>
<feature type="domain" description="Peptidase M16 middle/third" evidence="12">
    <location>
        <begin position="458"/>
        <end position="744"/>
    </location>
</feature>
<dbReference type="PANTHER" id="PTHR43690">
    <property type="entry name" value="NARDILYSIN"/>
    <property type="match status" value="1"/>
</dbReference>
<comment type="cofactor">
    <cofactor evidence="1">
        <name>Zn(2+)</name>
        <dbReference type="ChEBI" id="CHEBI:29105"/>
    </cofactor>
</comment>
<keyword evidence="3" id="KW-0645">Protease</keyword>
<dbReference type="PROSITE" id="PS00143">
    <property type="entry name" value="INSULINASE"/>
    <property type="match status" value="1"/>
</dbReference>
<organism evidence="14">
    <name type="scientific">Anthurium amnicola</name>
    <dbReference type="NCBI Taxonomy" id="1678845"/>
    <lineage>
        <taxon>Eukaryota</taxon>
        <taxon>Viridiplantae</taxon>
        <taxon>Streptophyta</taxon>
        <taxon>Embryophyta</taxon>
        <taxon>Tracheophyta</taxon>
        <taxon>Spermatophyta</taxon>
        <taxon>Magnoliopsida</taxon>
        <taxon>Liliopsida</taxon>
        <taxon>Araceae</taxon>
        <taxon>Pothoideae</taxon>
        <taxon>Potheae</taxon>
        <taxon>Anthurium</taxon>
    </lineage>
</organism>
<dbReference type="InterPro" id="IPR011765">
    <property type="entry name" value="Pept_M16_N"/>
</dbReference>
<dbReference type="Pfam" id="PF05193">
    <property type="entry name" value="Peptidase_M16_C"/>
    <property type="match status" value="1"/>
</dbReference>
<name>A0A1D1XVB1_9ARAE</name>
<dbReference type="FunFam" id="3.30.830.10:FF:000003">
    <property type="entry name" value="Insulin-degrading enzyme"/>
    <property type="match status" value="1"/>
</dbReference>
<dbReference type="InterPro" id="IPR001431">
    <property type="entry name" value="Pept_M16_Zn_BS"/>
</dbReference>
<feature type="domain" description="Peptidase M16 N-terminal" evidence="10">
    <location>
        <begin position="116"/>
        <end position="248"/>
    </location>
</feature>
<evidence type="ECO:0000256" key="8">
    <source>
        <dbReference type="RuleBase" id="RU004447"/>
    </source>
</evidence>
<dbReference type="EMBL" id="GDJX01021622">
    <property type="protein sequence ID" value="JAT46314.1"/>
    <property type="molecule type" value="Transcribed_RNA"/>
</dbReference>
<dbReference type="Pfam" id="PF16187">
    <property type="entry name" value="Peptidase_M16_M"/>
    <property type="match status" value="1"/>
</dbReference>
<keyword evidence="4" id="KW-0479">Metal-binding</keyword>
<feature type="compositionally biased region" description="Acidic residues" evidence="9">
    <location>
        <begin position="61"/>
        <end position="104"/>
    </location>
</feature>
<evidence type="ECO:0000256" key="6">
    <source>
        <dbReference type="ARBA" id="ARBA00022833"/>
    </source>
</evidence>
<dbReference type="InterPro" id="IPR054734">
    <property type="entry name" value="PqqF-like_C_4"/>
</dbReference>
<keyword evidence="7" id="KW-0482">Metalloprotease</keyword>
<evidence type="ECO:0000259" key="13">
    <source>
        <dbReference type="Pfam" id="PF22456"/>
    </source>
</evidence>
<dbReference type="Pfam" id="PF00675">
    <property type="entry name" value="Peptidase_M16"/>
    <property type="match status" value="1"/>
</dbReference>
<dbReference type="Pfam" id="PF22456">
    <property type="entry name" value="PqqF-like_C_4"/>
    <property type="match status" value="1"/>
</dbReference>
<accession>A0A1D1XVB1</accession>
<keyword evidence="6" id="KW-0862">Zinc</keyword>
<evidence type="ECO:0000256" key="2">
    <source>
        <dbReference type="ARBA" id="ARBA00007261"/>
    </source>
</evidence>
<dbReference type="SUPFAM" id="SSF63411">
    <property type="entry name" value="LuxS/MPP-like metallohydrolase"/>
    <property type="match status" value="4"/>
</dbReference>
<evidence type="ECO:0000256" key="9">
    <source>
        <dbReference type="SAM" id="MobiDB-lite"/>
    </source>
</evidence>
<evidence type="ECO:0000256" key="4">
    <source>
        <dbReference type="ARBA" id="ARBA00022723"/>
    </source>
</evidence>
<dbReference type="InterPro" id="IPR011249">
    <property type="entry name" value="Metalloenz_LuxS/M16"/>
</dbReference>
<dbReference type="GO" id="GO:0005829">
    <property type="term" value="C:cytosol"/>
    <property type="evidence" value="ECO:0007669"/>
    <property type="project" value="TreeGrafter"/>
</dbReference>
<reference evidence="14" key="1">
    <citation type="submission" date="2015-07" db="EMBL/GenBank/DDBJ databases">
        <title>Transcriptome Assembly of Anthurium amnicola.</title>
        <authorList>
            <person name="Suzuki J."/>
        </authorList>
    </citation>
    <scope>NUCLEOTIDE SEQUENCE</scope>
</reference>
<evidence type="ECO:0000256" key="7">
    <source>
        <dbReference type="ARBA" id="ARBA00023049"/>
    </source>
</evidence>
<feature type="region of interest" description="Disordered" evidence="9">
    <location>
        <begin position="61"/>
        <end position="113"/>
    </location>
</feature>